<dbReference type="AlphaFoldDB" id="X1DY26"/>
<reference evidence="1" key="1">
    <citation type="journal article" date="2014" name="Front. Microbiol.">
        <title>High frequency of phylogenetically diverse reductive dehalogenase-homologous genes in deep subseafloor sedimentary metagenomes.</title>
        <authorList>
            <person name="Kawai M."/>
            <person name="Futagami T."/>
            <person name="Toyoda A."/>
            <person name="Takaki Y."/>
            <person name="Nishi S."/>
            <person name="Hori S."/>
            <person name="Arai W."/>
            <person name="Tsubouchi T."/>
            <person name="Morono Y."/>
            <person name="Uchiyama I."/>
            <person name="Ito T."/>
            <person name="Fujiyama A."/>
            <person name="Inagaki F."/>
            <person name="Takami H."/>
        </authorList>
    </citation>
    <scope>NUCLEOTIDE SEQUENCE</scope>
    <source>
        <strain evidence="1">Expedition CK06-06</strain>
    </source>
</reference>
<protein>
    <submittedName>
        <fullName evidence="1">Uncharacterized protein</fullName>
    </submittedName>
</protein>
<accession>X1DY26</accession>
<comment type="caution">
    <text evidence="1">The sequence shown here is derived from an EMBL/GenBank/DDBJ whole genome shotgun (WGS) entry which is preliminary data.</text>
</comment>
<organism evidence="1">
    <name type="scientific">marine sediment metagenome</name>
    <dbReference type="NCBI Taxonomy" id="412755"/>
    <lineage>
        <taxon>unclassified sequences</taxon>
        <taxon>metagenomes</taxon>
        <taxon>ecological metagenomes</taxon>
    </lineage>
</organism>
<feature type="non-terminal residue" evidence="1">
    <location>
        <position position="1"/>
    </location>
</feature>
<gene>
    <name evidence="1" type="ORF">S03H2_07667</name>
</gene>
<sequence length="72" mass="8376">VLDIAKKISSTPEVMLYLRETDKITIKNIFGDYANKEPAEFVAEAFCNYEAKNLPKENMDFVSRIIRKYILD</sequence>
<dbReference type="EMBL" id="BARU01003582">
    <property type="protein sequence ID" value="GAH25177.1"/>
    <property type="molecule type" value="Genomic_DNA"/>
</dbReference>
<proteinExistence type="predicted"/>
<name>X1DY26_9ZZZZ</name>
<evidence type="ECO:0000313" key="1">
    <source>
        <dbReference type="EMBL" id="GAH25177.1"/>
    </source>
</evidence>